<name>A0A2A6C8Q4_PRIPA</name>
<accession>A0A8R1UNB7</accession>
<sequence>MKRRRPVFRTLLQWRGGRPGKSERPGKMGDPDDFARKKHEFRDRMMVPSPMIQIKIDSADVAGAYISIASSLHRRQHKMSPDSAQKCVQGRLIRSRRPAFAEPEIRNWEIAPYLGVYDHRLGAAACDVLRNGLCGSCGTDR</sequence>
<dbReference type="AlphaFoldDB" id="A0A2A6C8Q4"/>
<gene>
    <name evidence="1" type="primary">WBGene00273037</name>
</gene>
<organism evidence="1 2">
    <name type="scientific">Pristionchus pacificus</name>
    <name type="common">Parasitic nematode worm</name>
    <dbReference type="NCBI Taxonomy" id="54126"/>
    <lineage>
        <taxon>Eukaryota</taxon>
        <taxon>Metazoa</taxon>
        <taxon>Ecdysozoa</taxon>
        <taxon>Nematoda</taxon>
        <taxon>Chromadorea</taxon>
        <taxon>Rhabditida</taxon>
        <taxon>Rhabditina</taxon>
        <taxon>Diplogasteromorpha</taxon>
        <taxon>Diplogasteroidea</taxon>
        <taxon>Neodiplogasteridae</taxon>
        <taxon>Pristionchus</taxon>
    </lineage>
</organism>
<keyword evidence="2" id="KW-1185">Reference proteome</keyword>
<dbReference type="Proteomes" id="UP000005239">
    <property type="component" value="Unassembled WGS sequence"/>
</dbReference>
<dbReference type="EnsemblMetazoa" id="PPA34668.1">
    <property type="protein sequence ID" value="PPA34668.1"/>
    <property type="gene ID" value="WBGene00273037"/>
</dbReference>
<reference evidence="1" key="2">
    <citation type="submission" date="2022-06" db="UniProtKB">
        <authorList>
            <consortium name="EnsemblMetazoa"/>
        </authorList>
    </citation>
    <scope>IDENTIFICATION</scope>
    <source>
        <strain evidence="1">PS312</strain>
    </source>
</reference>
<protein>
    <submittedName>
        <fullName evidence="1">Uncharacterized protein</fullName>
    </submittedName>
</protein>
<proteinExistence type="predicted"/>
<reference evidence="2" key="1">
    <citation type="journal article" date="2008" name="Nat. Genet.">
        <title>The Pristionchus pacificus genome provides a unique perspective on nematode lifestyle and parasitism.</title>
        <authorList>
            <person name="Dieterich C."/>
            <person name="Clifton S.W."/>
            <person name="Schuster L.N."/>
            <person name="Chinwalla A."/>
            <person name="Delehaunty K."/>
            <person name="Dinkelacker I."/>
            <person name="Fulton L."/>
            <person name="Fulton R."/>
            <person name="Godfrey J."/>
            <person name="Minx P."/>
            <person name="Mitreva M."/>
            <person name="Roeseler W."/>
            <person name="Tian H."/>
            <person name="Witte H."/>
            <person name="Yang S.P."/>
            <person name="Wilson R.K."/>
            <person name="Sommer R.J."/>
        </authorList>
    </citation>
    <scope>NUCLEOTIDE SEQUENCE [LARGE SCALE GENOMIC DNA]</scope>
    <source>
        <strain evidence="2">PS312</strain>
    </source>
</reference>
<evidence type="ECO:0000313" key="2">
    <source>
        <dbReference type="Proteomes" id="UP000005239"/>
    </source>
</evidence>
<evidence type="ECO:0000313" key="1">
    <source>
        <dbReference type="EnsemblMetazoa" id="PPA34668.1"/>
    </source>
</evidence>
<accession>A0A2A6C8Q4</accession>